<reference evidence="1" key="1">
    <citation type="submission" date="2021-06" db="EMBL/GenBank/DDBJ databases">
        <authorList>
            <person name="Kallberg Y."/>
            <person name="Tangrot J."/>
            <person name="Rosling A."/>
        </authorList>
    </citation>
    <scope>NUCLEOTIDE SEQUENCE</scope>
    <source>
        <strain evidence="1">IL203A</strain>
    </source>
</reference>
<dbReference type="Proteomes" id="UP000789702">
    <property type="component" value="Unassembled WGS sequence"/>
</dbReference>
<gene>
    <name evidence="1" type="ORF">DHETER_LOCUS5313</name>
</gene>
<accession>A0ACA9LW83</accession>
<protein>
    <submittedName>
        <fullName evidence="1">9207_t:CDS:1</fullName>
    </submittedName>
</protein>
<sequence length="267" mass="30662">MPLACLSCPFLLSYCASLLSYHTYSYFFALLVPPIKEIMEDLDTNSFEPTNPIDFETVDSMSIELVTFDTELSAEIEPNDRQDFNISKDVPFMLWDEAEAHINGYAKAIGFSLRRKRVEVSDNGEVRRCTFECTHSGEVSENKVIDISQQRNRKSNKISCPWHINLSKLKLSAVVVIISIVGEHNHQLHPNVSLYAPKHRRLSSQILKSIEFYVKKGKLGSKQISSLLIVAFPDYMIYKCDLYNAIQNFERHQDNIIEKYKLLSIIC</sequence>
<proteinExistence type="predicted"/>
<name>A0ACA9LW83_9GLOM</name>
<evidence type="ECO:0000313" key="1">
    <source>
        <dbReference type="EMBL" id="CAG8553025.1"/>
    </source>
</evidence>
<evidence type="ECO:0000313" key="2">
    <source>
        <dbReference type="Proteomes" id="UP000789702"/>
    </source>
</evidence>
<comment type="caution">
    <text evidence="1">The sequence shown here is derived from an EMBL/GenBank/DDBJ whole genome shotgun (WGS) entry which is preliminary data.</text>
</comment>
<keyword evidence="2" id="KW-1185">Reference proteome</keyword>
<organism evidence="1 2">
    <name type="scientific">Dentiscutata heterogama</name>
    <dbReference type="NCBI Taxonomy" id="1316150"/>
    <lineage>
        <taxon>Eukaryota</taxon>
        <taxon>Fungi</taxon>
        <taxon>Fungi incertae sedis</taxon>
        <taxon>Mucoromycota</taxon>
        <taxon>Glomeromycotina</taxon>
        <taxon>Glomeromycetes</taxon>
        <taxon>Diversisporales</taxon>
        <taxon>Gigasporaceae</taxon>
        <taxon>Dentiscutata</taxon>
    </lineage>
</organism>
<dbReference type="EMBL" id="CAJVPU010005819">
    <property type="protein sequence ID" value="CAG8553025.1"/>
    <property type="molecule type" value="Genomic_DNA"/>
</dbReference>